<evidence type="ECO:0000256" key="16">
    <source>
        <dbReference type="ARBA" id="ARBA00023098"/>
    </source>
</evidence>
<keyword evidence="15" id="KW-0067">ATP-binding</keyword>
<keyword evidence="13" id="KW-0863">Zinc-finger</keyword>
<dbReference type="Pfam" id="PF01039">
    <property type="entry name" value="Carboxyl_trans"/>
    <property type="match status" value="1"/>
</dbReference>
<evidence type="ECO:0000256" key="2">
    <source>
        <dbReference type="ARBA" id="ARBA00004496"/>
    </source>
</evidence>
<dbReference type="GO" id="GO:0016740">
    <property type="term" value="F:transferase activity"/>
    <property type="evidence" value="ECO:0007669"/>
    <property type="project" value="UniProtKB-KW"/>
</dbReference>
<evidence type="ECO:0000313" key="23">
    <source>
        <dbReference type="Proteomes" id="UP001250181"/>
    </source>
</evidence>
<accession>A0ABU3QQA8</accession>
<evidence type="ECO:0000256" key="9">
    <source>
        <dbReference type="ARBA" id="ARBA00022490"/>
    </source>
</evidence>
<dbReference type="PRINTS" id="PR01070">
    <property type="entry name" value="ACCCTRFRASEB"/>
</dbReference>
<gene>
    <name evidence="22" type="ORF">RND61_23060</name>
</gene>
<dbReference type="Proteomes" id="UP001250181">
    <property type="component" value="Unassembled WGS sequence"/>
</dbReference>
<name>A0ABU3QQA8_9ACTN</name>
<comment type="catalytic activity">
    <reaction evidence="19">
        <text>N(6)-carboxybiotinyl-L-lysyl-[protein] + acetyl-CoA = N(6)-biotinyl-L-lysyl-[protein] + malonyl-CoA</text>
        <dbReference type="Rhea" id="RHEA:54728"/>
        <dbReference type="Rhea" id="RHEA-COMP:10505"/>
        <dbReference type="Rhea" id="RHEA-COMP:10506"/>
        <dbReference type="ChEBI" id="CHEBI:57288"/>
        <dbReference type="ChEBI" id="CHEBI:57384"/>
        <dbReference type="ChEBI" id="CHEBI:83144"/>
        <dbReference type="ChEBI" id="CHEBI:83145"/>
        <dbReference type="EC" id="2.1.3.15"/>
    </reaction>
</comment>
<dbReference type="Pfam" id="PF03255">
    <property type="entry name" value="ACCA"/>
    <property type="match status" value="1"/>
</dbReference>
<keyword evidence="16" id="KW-0443">Lipid metabolism</keyword>
<keyword evidence="17" id="KW-0275">Fatty acid biosynthesis</keyword>
<evidence type="ECO:0000259" key="20">
    <source>
        <dbReference type="PROSITE" id="PS50980"/>
    </source>
</evidence>
<evidence type="ECO:0000256" key="8">
    <source>
        <dbReference type="ARBA" id="ARBA00018312"/>
    </source>
</evidence>
<protein>
    <recommendedName>
        <fullName evidence="8">Acetyl-coenzyme A carboxylase carboxyl transferase subunits beta/alpha</fullName>
        <ecNumber evidence="7">2.1.3.15</ecNumber>
    </recommendedName>
</protein>
<keyword evidence="14" id="KW-0276">Fatty acid metabolism</keyword>
<keyword evidence="13" id="KW-0862">Zinc</keyword>
<dbReference type="EMBL" id="JAWCTQ010000033">
    <property type="protein sequence ID" value="MDT9684917.1"/>
    <property type="molecule type" value="Genomic_DNA"/>
</dbReference>
<evidence type="ECO:0000256" key="4">
    <source>
        <dbReference type="ARBA" id="ARBA00006276"/>
    </source>
</evidence>
<keyword evidence="12" id="KW-0547">Nucleotide-binding</keyword>
<dbReference type="EC" id="2.1.3.15" evidence="7"/>
<comment type="pathway">
    <text evidence="3">Lipid metabolism; malonyl-CoA biosynthesis; malonyl-CoA from acetyl-CoA: step 1/1.</text>
</comment>
<evidence type="ECO:0000256" key="14">
    <source>
        <dbReference type="ARBA" id="ARBA00022832"/>
    </source>
</evidence>
<comment type="similarity">
    <text evidence="5">In the N-terminal section; belongs to the AccD/PCCB family.</text>
</comment>
<comment type="cofactor">
    <cofactor evidence="1">
        <name>Zn(2+)</name>
        <dbReference type="ChEBI" id="CHEBI:29105"/>
    </cofactor>
</comment>
<evidence type="ECO:0000256" key="18">
    <source>
        <dbReference type="ARBA" id="ARBA00025280"/>
    </source>
</evidence>
<organism evidence="22 23">
    <name type="scientific">Streptomyces tamarix</name>
    <dbReference type="NCBI Taxonomy" id="3078565"/>
    <lineage>
        <taxon>Bacteria</taxon>
        <taxon>Bacillati</taxon>
        <taxon>Actinomycetota</taxon>
        <taxon>Actinomycetes</taxon>
        <taxon>Kitasatosporales</taxon>
        <taxon>Streptomycetaceae</taxon>
        <taxon>Streptomyces</taxon>
    </lineage>
</organism>
<evidence type="ECO:0000256" key="5">
    <source>
        <dbReference type="ARBA" id="ARBA00010284"/>
    </source>
</evidence>
<feature type="domain" description="CoA carboxyltransferase N-terminal" evidence="20">
    <location>
        <begin position="1"/>
        <end position="241"/>
    </location>
</feature>
<keyword evidence="13" id="KW-0479">Metal-binding</keyword>
<dbReference type="Gene3D" id="3.90.226.10">
    <property type="entry name" value="2-enoyl-CoA Hydratase, Chain A, domain 1"/>
    <property type="match status" value="2"/>
</dbReference>
<comment type="similarity">
    <text evidence="4">In the C-terminal section; belongs to the AccA family.</text>
</comment>
<reference evidence="22 23" key="1">
    <citation type="submission" date="2023-09" db="EMBL/GenBank/DDBJ databases">
        <title>Streptomyces sp. nov.: A antagonism against Alternaria gaisen Producing Streptochlin, Isolated from Tamarix root soil.</title>
        <authorList>
            <person name="Chen Y."/>
        </authorList>
    </citation>
    <scope>NUCLEOTIDE SEQUENCE [LARGE SCALE GENOMIC DNA]</scope>
    <source>
        <strain evidence="22 23">TRM76323</strain>
    </source>
</reference>
<evidence type="ECO:0000313" key="22">
    <source>
        <dbReference type="EMBL" id="MDT9684917.1"/>
    </source>
</evidence>
<keyword evidence="11 22" id="KW-0808">Transferase</keyword>
<dbReference type="InterPro" id="IPR011762">
    <property type="entry name" value="COA_CT_N"/>
</dbReference>
<comment type="function">
    <text evidence="18">Component of the acetyl coenzyme A carboxylase (ACC) complex. Biotin carboxylase (BC) catalyzes the carboxylation of biotin on its carrier protein (BCCP) and then the CO(2) group is transferred by the transcarboxylase to acetyl-CoA to form malonyl-CoA.</text>
</comment>
<dbReference type="InterPro" id="IPR029045">
    <property type="entry name" value="ClpP/crotonase-like_dom_sf"/>
</dbReference>
<dbReference type="RefSeq" id="WP_315879962.1">
    <property type="nucleotide sequence ID" value="NZ_JAWCTQ010000033.1"/>
</dbReference>
<dbReference type="InterPro" id="IPR001095">
    <property type="entry name" value="Acetyl_CoA_COase_a_su"/>
</dbReference>
<evidence type="ECO:0000256" key="10">
    <source>
        <dbReference type="ARBA" id="ARBA00022516"/>
    </source>
</evidence>
<evidence type="ECO:0000256" key="11">
    <source>
        <dbReference type="ARBA" id="ARBA00022679"/>
    </source>
</evidence>
<keyword evidence="23" id="KW-1185">Reference proteome</keyword>
<feature type="domain" description="CoA carboxyltransferase C-terminal" evidence="21">
    <location>
        <begin position="246"/>
        <end position="446"/>
    </location>
</feature>
<evidence type="ECO:0000256" key="12">
    <source>
        <dbReference type="ARBA" id="ARBA00022741"/>
    </source>
</evidence>
<dbReference type="PANTHER" id="PTHR42853">
    <property type="entry name" value="ACETYL-COENZYME A CARBOXYLASE CARBOXYL TRANSFERASE SUBUNIT ALPHA"/>
    <property type="match status" value="1"/>
</dbReference>
<dbReference type="InterPro" id="IPR011763">
    <property type="entry name" value="COA_CT_C"/>
</dbReference>
<dbReference type="SUPFAM" id="SSF52096">
    <property type="entry name" value="ClpP/crotonase"/>
    <property type="match status" value="2"/>
</dbReference>
<dbReference type="PANTHER" id="PTHR42853:SF3">
    <property type="entry name" value="ACETYL-COENZYME A CARBOXYLASE CARBOXYL TRANSFERASE SUBUNIT ALPHA, CHLOROPLASTIC"/>
    <property type="match status" value="1"/>
</dbReference>
<evidence type="ECO:0000256" key="7">
    <source>
        <dbReference type="ARBA" id="ARBA00011883"/>
    </source>
</evidence>
<dbReference type="InterPro" id="IPR000438">
    <property type="entry name" value="Acetyl_CoA_COase_Trfase_b_su"/>
</dbReference>
<dbReference type="PROSITE" id="PS50980">
    <property type="entry name" value="COA_CT_NTER"/>
    <property type="match status" value="1"/>
</dbReference>
<evidence type="ECO:0000256" key="19">
    <source>
        <dbReference type="ARBA" id="ARBA00049152"/>
    </source>
</evidence>
<comment type="caution">
    <text evidence="22">The sequence shown here is derived from an EMBL/GenBank/DDBJ whole genome shotgun (WGS) entry which is preliminary data.</text>
</comment>
<evidence type="ECO:0000256" key="13">
    <source>
        <dbReference type="ARBA" id="ARBA00022771"/>
    </source>
</evidence>
<evidence type="ECO:0000256" key="3">
    <source>
        <dbReference type="ARBA" id="ARBA00004956"/>
    </source>
</evidence>
<evidence type="ECO:0000256" key="6">
    <source>
        <dbReference type="ARBA" id="ARBA00011664"/>
    </source>
</evidence>
<evidence type="ECO:0000256" key="15">
    <source>
        <dbReference type="ARBA" id="ARBA00022840"/>
    </source>
</evidence>
<evidence type="ECO:0000259" key="21">
    <source>
        <dbReference type="PROSITE" id="PS50989"/>
    </source>
</evidence>
<proteinExistence type="inferred from homology"/>
<evidence type="ECO:0000256" key="17">
    <source>
        <dbReference type="ARBA" id="ARBA00023160"/>
    </source>
</evidence>
<keyword evidence="9" id="KW-0963">Cytoplasm</keyword>
<evidence type="ECO:0000256" key="1">
    <source>
        <dbReference type="ARBA" id="ARBA00001947"/>
    </source>
</evidence>
<comment type="subunit">
    <text evidence="6">Acetyl-CoA carboxylase is a heterotetramer composed of biotin carboxyl carrier protein (AccB), biotin carboxylase (AccC) and two subunits of ACCase subunit beta/alpha.</text>
</comment>
<sequence>MAEGAARLTARAAIALVADAFTEHAPPPPGPSTAPDGPLAWDGYDAARARAGTRTGESESVVFGEAVVSGVRCAVLAFEFGFLGGSLGERTGDRLCAAYRLAREGGVPLVSLVATGGSRMQEGMVALTQLQRVARESVLLREAGVPHVSVLRDPVTGGGWATVGAGADVVLALPGAQIGFAGSRVRPVDADPAAYTAEGQLAAGHVDAVVPADALRTALGRWLTALTRPAPGPVPPPSVPGGTGGLPGSGWEAVRRARDAARPRAEAYLEAYFEERLPLTGDRCGGTDPGLLCGVGLREGRGVVYAAQCGTATRPAGYRTAARVIRLADRLGLPVLTLVDTPGAANDAEAERAGAGAAIAEVFAAVAGARVPVTTLVVGEGGSGGALALAAPGNTWATRDSYFSVIAPELAAAILKRPPEEAPHTAEQLRLRPQDLVELGVVRGIV</sequence>
<keyword evidence="10" id="KW-0444">Lipid biosynthesis</keyword>
<comment type="subcellular location">
    <subcellularLocation>
        <location evidence="2">Cytoplasm</location>
    </subcellularLocation>
</comment>
<dbReference type="InterPro" id="IPR034733">
    <property type="entry name" value="AcCoA_carboxyl_beta"/>
</dbReference>
<dbReference type="PROSITE" id="PS50989">
    <property type="entry name" value="COA_CT_CTER"/>
    <property type="match status" value="1"/>
</dbReference>